<evidence type="ECO:0000259" key="1">
    <source>
        <dbReference type="Pfam" id="PF01979"/>
    </source>
</evidence>
<accession>A0A7K1SBU6</accession>
<comment type="caution">
    <text evidence="2">The sequence shown here is derived from an EMBL/GenBank/DDBJ whole genome shotgun (WGS) entry which is preliminary data.</text>
</comment>
<gene>
    <name evidence="2" type="ORF">GO755_13990</name>
</gene>
<proteinExistence type="predicted"/>
<dbReference type="Gene3D" id="3.20.20.140">
    <property type="entry name" value="Metal-dependent hydrolases"/>
    <property type="match status" value="1"/>
</dbReference>
<dbReference type="Gene3D" id="2.30.40.10">
    <property type="entry name" value="Urease, subunit C, domain 1"/>
    <property type="match status" value="1"/>
</dbReference>
<dbReference type="InterPro" id="IPR011059">
    <property type="entry name" value="Metal-dep_hydrolase_composite"/>
</dbReference>
<feature type="domain" description="Amidohydrolase-related" evidence="1">
    <location>
        <begin position="41"/>
        <end position="181"/>
    </location>
</feature>
<name>A0A7K1SBU6_9BACT</name>
<dbReference type="InterPro" id="IPR051781">
    <property type="entry name" value="Metallo-dep_Hydrolase"/>
</dbReference>
<organism evidence="2 3">
    <name type="scientific">Spirosoma arboris</name>
    <dbReference type="NCBI Taxonomy" id="2682092"/>
    <lineage>
        <taxon>Bacteria</taxon>
        <taxon>Pseudomonadati</taxon>
        <taxon>Bacteroidota</taxon>
        <taxon>Cytophagia</taxon>
        <taxon>Cytophagales</taxon>
        <taxon>Cytophagaceae</taxon>
        <taxon>Spirosoma</taxon>
    </lineage>
</organism>
<dbReference type="EMBL" id="WPIN01000004">
    <property type="protein sequence ID" value="MVM31148.1"/>
    <property type="molecule type" value="Genomic_DNA"/>
</dbReference>
<dbReference type="RefSeq" id="WP_157585732.1">
    <property type="nucleotide sequence ID" value="NZ_WPIN01000004.1"/>
</dbReference>
<dbReference type="SUPFAM" id="SSF51556">
    <property type="entry name" value="Metallo-dependent hydrolases"/>
    <property type="match status" value="1"/>
</dbReference>
<dbReference type="AlphaFoldDB" id="A0A7K1SBU6"/>
<dbReference type="InterPro" id="IPR006680">
    <property type="entry name" value="Amidohydro-rel"/>
</dbReference>
<evidence type="ECO:0000313" key="2">
    <source>
        <dbReference type="EMBL" id="MVM31148.1"/>
    </source>
</evidence>
<protein>
    <submittedName>
        <fullName evidence="2">Amidohydrolase family protein</fullName>
    </submittedName>
</protein>
<dbReference type="Proteomes" id="UP000436006">
    <property type="component" value="Unassembled WGS sequence"/>
</dbReference>
<keyword evidence="3" id="KW-1185">Reference proteome</keyword>
<dbReference type="Pfam" id="PF01979">
    <property type="entry name" value="Amidohydro_1"/>
    <property type="match status" value="1"/>
</dbReference>
<evidence type="ECO:0000313" key="3">
    <source>
        <dbReference type="Proteomes" id="UP000436006"/>
    </source>
</evidence>
<sequence length="185" mass="20579">METALFTRWPSGKIPEAWLKPNLSESFWDAAFKTLPVEDYIRAMLEHKTILDPTVFIDKNGSTNPARSQAARVRTTAHWEIDKRFTKLALDRGVPVCTGTDTDKEKFVQQEIKTLVHDCGFSPMQAIVSATKHDAMALGIDDRTGTIQPGKIANLVILSANPAENIDNLDKVALVIKNGRMFNAK</sequence>
<dbReference type="PANTHER" id="PTHR43135">
    <property type="entry name" value="ALPHA-D-RIBOSE 1-METHYLPHOSPHONATE 5-TRIPHOSPHATE DIPHOSPHATASE"/>
    <property type="match status" value="1"/>
</dbReference>
<reference evidence="2 3" key="1">
    <citation type="submission" date="2019-12" db="EMBL/GenBank/DDBJ databases">
        <title>Spirosoma sp. HMF4905 genome sequencing and assembly.</title>
        <authorList>
            <person name="Kang H."/>
            <person name="Cha I."/>
            <person name="Kim H."/>
            <person name="Joh K."/>
        </authorList>
    </citation>
    <scope>NUCLEOTIDE SEQUENCE [LARGE SCALE GENOMIC DNA]</scope>
    <source>
        <strain evidence="2 3">HMF4905</strain>
    </source>
</reference>
<dbReference type="InterPro" id="IPR032466">
    <property type="entry name" value="Metal_Hydrolase"/>
</dbReference>
<keyword evidence="2" id="KW-0378">Hydrolase</keyword>
<dbReference type="PANTHER" id="PTHR43135:SF3">
    <property type="entry name" value="ALPHA-D-RIBOSE 1-METHYLPHOSPHONATE 5-TRIPHOSPHATE DIPHOSPHATASE"/>
    <property type="match status" value="1"/>
</dbReference>
<dbReference type="GO" id="GO:0016810">
    <property type="term" value="F:hydrolase activity, acting on carbon-nitrogen (but not peptide) bonds"/>
    <property type="evidence" value="ECO:0007669"/>
    <property type="project" value="InterPro"/>
</dbReference>